<comment type="caution">
    <text evidence="3">The sequence shown here is derived from an EMBL/GenBank/DDBJ whole genome shotgun (WGS) entry which is preliminary data.</text>
</comment>
<feature type="signal peptide" evidence="2">
    <location>
        <begin position="1"/>
        <end position="18"/>
    </location>
</feature>
<evidence type="ECO:0000313" key="4">
    <source>
        <dbReference type="Proteomes" id="UP001446871"/>
    </source>
</evidence>
<evidence type="ECO:0000256" key="2">
    <source>
        <dbReference type="SAM" id="SignalP"/>
    </source>
</evidence>
<gene>
    <name evidence="3" type="ORF">PG996_003530</name>
</gene>
<protein>
    <submittedName>
        <fullName evidence="3">Uncharacterized protein</fullName>
    </submittedName>
</protein>
<accession>A0ABR1W4G0</accession>
<evidence type="ECO:0000256" key="1">
    <source>
        <dbReference type="SAM" id="MobiDB-lite"/>
    </source>
</evidence>
<organism evidence="3 4">
    <name type="scientific">Apiospora saccharicola</name>
    <dbReference type="NCBI Taxonomy" id="335842"/>
    <lineage>
        <taxon>Eukaryota</taxon>
        <taxon>Fungi</taxon>
        <taxon>Dikarya</taxon>
        <taxon>Ascomycota</taxon>
        <taxon>Pezizomycotina</taxon>
        <taxon>Sordariomycetes</taxon>
        <taxon>Xylariomycetidae</taxon>
        <taxon>Amphisphaeriales</taxon>
        <taxon>Apiosporaceae</taxon>
        <taxon>Apiospora</taxon>
    </lineage>
</organism>
<reference evidence="3 4" key="1">
    <citation type="submission" date="2023-01" db="EMBL/GenBank/DDBJ databases">
        <title>Analysis of 21 Apiospora genomes using comparative genomics revels a genus with tremendous synthesis potential of carbohydrate active enzymes and secondary metabolites.</title>
        <authorList>
            <person name="Sorensen T."/>
        </authorList>
    </citation>
    <scope>NUCLEOTIDE SEQUENCE [LARGE SCALE GENOMIC DNA]</scope>
    <source>
        <strain evidence="3 4">CBS 83171</strain>
    </source>
</reference>
<keyword evidence="4" id="KW-1185">Reference proteome</keyword>
<dbReference type="EMBL" id="JAQQWM010000002">
    <property type="protein sequence ID" value="KAK8077360.1"/>
    <property type="molecule type" value="Genomic_DNA"/>
</dbReference>
<feature type="region of interest" description="Disordered" evidence="1">
    <location>
        <begin position="88"/>
        <end position="114"/>
    </location>
</feature>
<name>A0ABR1W4G0_9PEZI</name>
<keyword evidence="2" id="KW-0732">Signal</keyword>
<sequence length="114" mass="12400">MCLVVVVIGIMIIGIVSTAQYLKETYAAASFVGNKEENNKTQDPAAAMALKEPLEYDVDPKSEDFVISQNPADRTMCPNELHGCQSFDIRVSPSSGPSPRPCLPLNNLPMMSLQ</sequence>
<dbReference type="Proteomes" id="UP001446871">
    <property type="component" value="Unassembled WGS sequence"/>
</dbReference>
<evidence type="ECO:0000313" key="3">
    <source>
        <dbReference type="EMBL" id="KAK8077360.1"/>
    </source>
</evidence>
<proteinExistence type="predicted"/>
<feature type="chain" id="PRO_5046184484" evidence="2">
    <location>
        <begin position="19"/>
        <end position="114"/>
    </location>
</feature>